<dbReference type="PIRSF" id="PIRSF005928">
    <property type="entry name" value="Nucleotidltrnsf"/>
    <property type="match status" value="1"/>
</dbReference>
<dbReference type="Gene3D" id="3.30.460.10">
    <property type="entry name" value="Beta Polymerase, domain 2"/>
    <property type="match status" value="1"/>
</dbReference>
<dbReference type="EMBL" id="DRUB01000031">
    <property type="protein sequence ID" value="HHR95579.1"/>
    <property type="molecule type" value="Genomic_DNA"/>
</dbReference>
<sequence length="246" mass="28276">MLYHDNISSSFIGFIKEIYYDEKRWNIFMEKRRKALKVLMDMKSCGVLSAIAHGSIARGDVDENSDIDIALLKPYPSSIIRFCLERNKYHVYNMSIVQATPRHIPKIYVYLDPLEELCISNPLAELSAIEVEYYKFSGMVGIDDVVSNIRVSGVDKRLMFIEPTRFGHREFPVVGNEGYVAKRLGISLNVVMDRVEALSKRVTEGHTGLFIKIEIPGFEYLESTIERLCVENSLFRKRVKEYGLCT</sequence>
<protein>
    <submittedName>
        <fullName evidence="2">DNA polymerase subunit beta</fullName>
    </submittedName>
</protein>
<accession>A0A7C5XLJ0</accession>
<dbReference type="EMBL" id="DRZI01000309">
    <property type="protein sequence ID" value="HHP82426.1"/>
    <property type="molecule type" value="Genomic_DNA"/>
</dbReference>
<evidence type="ECO:0000313" key="3">
    <source>
        <dbReference type="EMBL" id="HHR95579.1"/>
    </source>
</evidence>
<evidence type="ECO:0000259" key="1">
    <source>
        <dbReference type="Pfam" id="PF01909"/>
    </source>
</evidence>
<organism evidence="2">
    <name type="scientific">Ignisphaera aggregans</name>
    <dbReference type="NCBI Taxonomy" id="334771"/>
    <lineage>
        <taxon>Archaea</taxon>
        <taxon>Thermoproteota</taxon>
        <taxon>Thermoprotei</taxon>
        <taxon>Desulfurococcales</taxon>
        <taxon>Desulfurococcaceae</taxon>
        <taxon>Ignisphaera</taxon>
    </lineage>
</organism>
<dbReference type="SUPFAM" id="SSF81301">
    <property type="entry name" value="Nucleotidyltransferase"/>
    <property type="match status" value="1"/>
</dbReference>
<dbReference type="Pfam" id="PF01909">
    <property type="entry name" value="NTP_transf_2"/>
    <property type="match status" value="1"/>
</dbReference>
<reference evidence="2" key="1">
    <citation type="journal article" date="2020" name="mSystems">
        <title>Genome- and Community-Level Interaction Insights into Carbon Utilization and Element Cycling Functions of Hydrothermarchaeota in Hydrothermal Sediment.</title>
        <authorList>
            <person name="Zhou Z."/>
            <person name="Liu Y."/>
            <person name="Xu W."/>
            <person name="Pan J."/>
            <person name="Luo Z.H."/>
            <person name="Li M."/>
        </authorList>
    </citation>
    <scope>NUCLEOTIDE SEQUENCE [LARGE SCALE GENOMIC DNA]</scope>
    <source>
        <strain evidence="3">SpSt-1</strain>
        <strain evidence="2">SpSt-1121</strain>
    </source>
</reference>
<comment type="caution">
    <text evidence="2">The sequence shown here is derived from an EMBL/GenBank/DDBJ whole genome shotgun (WGS) entry which is preliminary data.</text>
</comment>
<gene>
    <name evidence="3" type="ORF">ENL47_01850</name>
    <name evidence="2" type="ORF">ENM84_07165</name>
</gene>
<dbReference type="AlphaFoldDB" id="A0A7C5XLJ0"/>
<feature type="domain" description="Polymerase nucleotidyl transferase" evidence="1">
    <location>
        <begin position="34"/>
        <end position="78"/>
    </location>
</feature>
<evidence type="ECO:0000313" key="2">
    <source>
        <dbReference type="EMBL" id="HHP82426.1"/>
    </source>
</evidence>
<dbReference type="CDD" id="cd05403">
    <property type="entry name" value="NT_KNTase_like"/>
    <property type="match status" value="1"/>
</dbReference>
<dbReference type="GO" id="GO:0016779">
    <property type="term" value="F:nucleotidyltransferase activity"/>
    <property type="evidence" value="ECO:0007669"/>
    <property type="project" value="InterPro"/>
</dbReference>
<dbReference type="InterPro" id="IPR009185">
    <property type="entry name" value="Nucleotidl_trans"/>
</dbReference>
<proteinExistence type="predicted"/>
<name>A0A7C5XLJ0_9CREN</name>
<dbReference type="InterPro" id="IPR002934">
    <property type="entry name" value="Polymerase_NTP_transf_dom"/>
</dbReference>
<dbReference type="InterPro" id="IPR043519">
    <property type="entry name" value="NT_sf"/>
</dbReference>